<gene>
    <name evidence="4" type="ORF">LVJ94_16175</name>
</gene>
<name>A0ABZ2LCY5_9BACT</name>
<dbReference type="RefSeq" id="WP_394838440.1">
    <property type="nucleotide sequence ID" value="NZ_CP089929.1"/>
</dbReference>
<feature type="compositionally biased region" description="Low complexity" evidence="1">
    <location>
        <begin position="165"/>
        <end position="178"/>
    </location>
</feature>
<evidence type="ECO:0000313" key="5">
    <source>
        <dbReference type="Proteomes" id="UP001374803"/>
    </source>
</evidence>
<keyword evidence="2" id="KW-1133">Transmembrane helix</keyword>
<dbReference type="Proteomes" id="UP001374803">
    <property type="component" value="Chromosome"/>
</dbReference>
<dbReference type="EMBL" id="CP089983">
    <property type="protein sequence ID" value="WXB08764.1"/>
    <property type="molecule type" value="Genomic_DNA"/>
</dbReference>
<keyword evidence="5" id="KW-1185">Reference proteome</keyword>
<keyword evidence="2" id="KW-0812">Transmembrane</keyword>
<accession>A0ABZ2LCY5</accession>
<dbReference type="InterPro" id="IPR025241">
    <property type="entry name" value="DUF4190"/>
</dbReference>
<evidence type="ECO:0000256" key="1">
    <source>
        <dbReference type="SAM" id="MobiDB-lite"/>
    </source>
</evidence>
<evidence type="ECO:0000313" key="4">
    <source>
        <dbReference type="EMBL" id="WXB08764.1"/>
    </source>
</evidence>
<feature type="compositionally biased region" description="Pro residues" evidence="1">
    <location>
        <begin position="1"/>
        <end position="15"/>
    </location>
</feature>
<feature type="domain" description="DUF4190" evidence="3">
    <location>
        <begin position="70"/>
        <end position="131"/>
    </location>
</feature>
<feature type="transmembrane region" description="Helical" evidence="2">
    <location>
        <begin position="74"/>
        <end position="99"/>
    </location>
</feature>
<organism evidence="4 5">
    <name type="scientific">Pendulispora rubella</name>
    <dbReference type="NCBI Taxonomy" id="2741070"/>
    <lineage>
        <taxon>Bacteria</taxon>
        <taxon>Pseudomonadati</taxon>
        <taxon>Myxococcota</taxon>
        <taxon>Myxococcia</taxon>
        <taxon>Myxococcales</taxon>
        <taxon>Sorangiineae</taxon>
        <taxon>Pendulisporaceae</taxon>
        <taxon>Pendulispora</taxon>
    </lineage>
</organism>
<reference evidence="4" key="1">
    <citation type="submission" date="2021-12" db="EMBL/GenBank/DDBJ databases">
        <title>Discovery of the Pendulisporaceae a myxobacterial family with distinct sporulation behavior and unique specialized metabolism.</title>
        <authorList>
            <person name="Garcia R."/>
            <person name="Popoff A."/>
            <person name="Bader C.D."/>
            <person name="Loehr J."/>
            <person name="Walesch S."/>
            <person name="Walt C."/>
            <person name="Boldt J."/>
            <person name="Bunk B."/>
            <person name="Haeckl F.J.F.P.J."/>
            <person name="Gunesch A.P."/>
            <person name="Birkelbach J."/>
            <person name="Nuebel U."/>
            <person name="Pietschmann T."/>
            <person name="Bach T."/>
            <person name="Mueller R."/>
        </authorList>
    </citation>
    <scope>NUCLEOTIDE SEQUENCE</scope>
    <source>
        <strain evidence="4">MSr11367</strain>
    </source>
</reference>
<feature type="region of interest" description="Disordered" evidence="1">
    <location>
        <begin position="162"/>
        <end position="185"/>
    </location>
</feature>
<dbReference type="Gene3D" id="3.40.30.10">
    <property type="entry name" value="Glutaredoxin"/>
    <property type="match status" value="1"/>
</dbReference>
<dbReference type="Pfam" id="PF13828">
    <property type="entry name" value="DUF4190"/>
    <property type="match status" value="1"/>
</dbReference>
<feature type="transmembrane region" description="Helical" evidence="2">
    <location>
        <begin position="120"/>
        <end position="144"/>
    </location>
</feature>
<keyword evidence="2" id="KW-0472">Membrane</keyword>
<feature type="region of interest" description="Disordered" evidence="1">
    <location>
        <begin position="1"/>
        <end position="47"/>
    </location>
</feature>
<sequence length="330" mass="34415">MQSPPEAPIPPPPGAPAGGDGNGPPPYTGAAQYGPYPPFPQQQQASYPSYQRPMPPYGYYGAPIPNESKAVTSLVFGVLSISCLGILAGVPAVILGLLARRDIGRSGGALGGKGMANAGIVLGAFTSVITVGSIVFMVVVPLVMGGMSIYSSPSISSATPPPAYSAPAYGSAPPGAGSESENSTTVTRGALRVIEPHRGSGSLERQLMDAFSQAKEKGRVVLVETAAHASAASHEFDSSLSDRRMQRALSTVDIVRVDVDEFESELSTMRMYTEAVPYFYKIDAAARPTDAISADEWDANVPQNMAPVLESFVAGTLRKRRSPSPLGTTL</sequence>
<proteinExistence type="predicted"/>
<evidence type="ECO:0000259" key="3">
    <source>
        <dbReference type="Pfam" id="PF13828"/>
    </source>
</evidence>
<evidence type="ECO:0000256" key="2">
    <source>
        <dbReference type="SAM" id="Phobius"/>
    </source>
</evidence>
<protein>
    <submittedName>
        <fullName evidence="4">DUF4190 domain-containing protein</fullName>
    </submittedName>
</protein>